<evidence type="ECO:0000259" key="17">
    <source>
        <dbReference type="PROSITE" id="PS50112"/>
    </source>
</evidence>
<dbReference type="GO" id="GO:0005886">
    <property type="term" value="C:plasma membrane"/>
    <property type="evidence" value="ECO:0007669"/>
    <property type="project" value="UniProtKB-SubCell"/>
</dbReference>
<keyword evidence="9" id="KW-0418">Kinase</keyword>
<dbReference type="PROSITE" id="PS50112">
    <property type="entry name" value="PAS"/>
    <property type="match status" value="1"/>
</dbReference>
<feature type="domain" description="Histidine kinase" evidence="16">
    <location>
        <begin position="644"/>
        <end position="731"/>
    </location>
</feature>
<evidence type="ECO:0000256" key="11">
    <source>
        <dbReference type="ARBA" id="ARBA00022989"/>
    </source>
</evidence>
<protein>
    <recommendedName>
        <fullName evidence="3">histidine kinase</fullName>
        <ecNumber evidence="3">2.7.13.3</ecNumber>
    </recommendedName>
</protein>
<dbReference type="EMBL" id="AP021875">
    <property type="protein sequence ID" value="BBO76122.1"/>
    <property type="molecule type" value="Genomic_DNA"/>
</dbReference>
<dbReference type="PROSITE" id="PS50109">
    <property type="entry name" value="HIS_KIN"/>
    <property type="match status" value="1"/>
</dbReference>
<dbReference type="EC" id="2.7.13.3" evidence="3"/>
<dbReference type="InterPro" id="IPR011712">
    <property type="entry name" value="Sig_transdc_His_kin_sub3_dim/P"/>
</dbReference>
<dbReference type="Gene3D" id="6.10.340.10">
    <property type="match status" value="1"/>
</dbReference>
<evidence type="ECO:0000256" key="12">
    <source>
        <dbReference type="ARBA" id="ARBA00023012"/>
    </source>
</evidence>
<dbReference type="CDD" id="cd12912">
    <property type="entry name" value="PDC2_MCP_like"/>
    <property type="match status" value="2"/>
</dbReference>
<dbReference type="AlphaFoldDB" id="A0A5K7Z290"/>
<evidence type="ECO:0000259" key="16">
    <source>
        <dbReference type="PROSITE" id="PS50109"/>
    </source>
</evidence>
<evidence type="ECO:0000256" key="4">
    <source>
        <dbReference type="ARBA" id="ARBA00022475"/>
    </source>
</evidence>
<dbReference type="InterPro" id="IPR013767">
    <property type="entry name" value="PAS_fold"/>
</dbReference>
<dbReference type="GO" id="GO:0046983">
    <property type="term" value="F:protein dimerization activity"/>
    <property type="evidence" value="ECO:0007669"/>
    <property type="project" value="InterPro"/>
</dbReference>
<dbReference type="PROSITE" id="PS50113">
    <property type="entry name" value="PAC"/>
    <property type="match status" value="1"/>
</dbReference>
<dbReference type="Proteomes" id="UP000427769">
    <property type="component" value="Chromosome"/>
</dbReference>
<evidence type="ECO:0000256" key="15">
    <source>
        <dbReference type="SAM" id="Phobius"/>
    </source>
</evidence>
<dbReference type="GO" id="GO:0000155">
    <property type="term" value="F:phosphorelay sensor kinase activity"/>
    <property type="evidence" value="ECO:0007669"/>
    <property type="project" value="InterPro"/>
</dbReference>
<dbReference type="PROSITE" id="PS50885">
    <property type="entry name" value="HAMP"/>
    <property type="match status" value="1"/>
</dbReference>
<keyword evidence="4" id="KW-1003">Cell membrane</keyword>
<dbReference type="RefSeq" id="WP_155304978.1">
    <property type="nucleotide sequence ID" value="NZ_AP021875.1"/>
</dbReference>
<dbReference type="Pfam" id="PF00989">
    <property type="entry name" value="PAS"/>
    <property type="match status" value="1"/>
</dbReference>
<evidence type="ECO:0000313" key="21">
    <source>
        <dbReference type="Proteomes" id="UP000427769"/>
    </source>
</evidence>
<evidence type="ECO:0000259" key="18">
    <source>
        <dbReference type="PROSITE" id="PS50113"/>
    </source>
</evidence>
<dbReference type="GO" id="GO:0006355">
    <property type="term" value="P:regulation of DNA-templated transcription"/>
    <property type="evidence" value="ECO:0007669"/>
    <property type="project" value="InterPro"/>
</dbReference>
<dbReference type="NCBIfam" id="TIGR00229">
    <property type="entry name" value="sensory_box"/>
    <property type="match status" value="1"/>
</dbReference>
<evidence type="ECO:0000256" key="8">
    <source>
        <dbReference type="ARBA" id="ARBA00022741"/>
    </source>
</evidence>
<evidence type="ECO:0000256" key="6">
    <source>
        <dbReference type="ARBA" id="ARBA00022679"/>
    </source>
</evidence>
<keyword evidence="11 15" id="KW-1133">Transmembrane helix</keyword>
<evidence type="ECO:0000256" key="14">
    <source>
        <dbReference type="SAM" id="Coils"/>
    </source>
</evidence>
<dbReference type="SMART" id="SM00091">
    <property type="entry name" value="PAS"/>
    <property type="match status" value="1"/>
</dbReference>
<dbReference type="CDD" id="cd16917">
    <property type="entry name" value="HATPase_UhpB-NarQ-NarX-like"/>
    <property type="match status" value="1"/>
</dbReference>
<keyword evidence="12" id="KW-0902">Two-component regulatory system</keyword>
<evidence type="ECO:0000256" key="2">
    <source>
        <dbReference type="ARBA" id="ARBA00004651"/>
    </source>
</evidence>
<keyword evidence="8" id="KW-0547">Nucleotide-binding</keyword>
<gene>
    <name evidence="20" type="ORF">DSCW_35390</name>
</gene>
<dbReference type="InterPro" id="IPR005467">
    <property type="entry name" value="His_kinase_dom"/>
</dbReference>
<dbReference type="Gene3D" id="3.30.565.10">
    <property type="entry name" value="Histidine kinase-like ATPase, C-terminal domain"/>
    <property type="match status" value="1"/>
</dbReference>
<dbReference type="PANTHER" id="PTHR24421">
    <property type="entry name" value="NITRATE/NITRITE SENSOR PROTEIN NARX-RELATED"/>
    <property type="match status" value="1"/>
</dbReference>
<dbReference type="CDD" id="cd00130">
    <property type="entry name" value="PAS"/>
    <property type="match status" value="1"/>
</dbReference>
<feature type="domain" description="PAC" evidence="18">
    <location>
        <begin position="477"/>
        <end position="529"/>
    </location>
</feature>
<dbReference type="InterPro" id="IPR003594">
    <property type="entry name" value="HATPase_dom"/>
</dbReference>
<feature type="domain" description="HAMP" evidence="19">
    <location>
        <begin position="333"/>
        <end position="385"/>
    </location>
</feature>
<feature type="domain" description="PAS" evidence="17">
    <location>
        <begin position="404"/>
        <end position="474"/>
    </location>
</feature>
<dbReference type="InterPro" id="IPR000700">
    <property type="entry name" value="PAS-assoc_C"/>
</dbReference>
<sequence length="737" mass="83379">MTTFRFFENLRIRHKLLLSYLLTFCIIIALGSTVIYHIVRDTIEANIESELKNSTDAMLNMVRTSVSVAIKNHLRAVAEKNLEMVNHLYSLYQNREFTEAQAKKLAVSILLAQRIGTTGYSACVSSKGFMLVHPEAEWIGQDINQYAFVRQMREKRNGYIEYDWKNPGENNARTKAMYMAYFEPWDWIIAVTSYRREFSSLVNVDDFRNSVMSLKFSQSGYAFVTDNKGNVIIHPSLQGVNVFSNAEFSNYPLETMLKEKSGTIIYPWKNPGEKHFRKKLVRFTYLPDYEWIVASSSYLDEFYEPLTKLSNVIIFTVLGCILLVLPITALISASITNPLAELVSRLEQGTKGDLSVRLDRDANDEVGRLARYFNSFMERLEDYNRNLEAEINERKEAEVALRYSENRYRSVIEAMPDAMVVYDMEGRVTFLNPAFTDVFGWTAEECVGKKLDHFVPRENWEETLKGLKTITSGKPLSSVETRRLTKSGQIIDVSTRGAVYRDPNGLQVGSVIIHRDVSELKRLEKQVMNIGDRERQKIGQDLHDDLCPHLIGVEGLGKVLVRKLSPKAPEEAHLAGKITGLVKDAITKTRRLARGLCPVYLVDRGLESSLRELATGTESVFGVACRFVCRMPARIQDNLVATHLFHIVQEAVHNAARHGQATAITITMDGDKDRMQLSVEDNGIGIPEDLETEGMGLRIMGFRANMIHAVLDIQSPEPGGTLVRVSLGRTSATTMEP</sequence>
<keyword evidence="6" id="KW-0808">Transferase</keyword>
<evidence type="ECO:0000256" key="5">
    <source>
        <dbReference type="ARBA" id="ARBA00022553"/>
    </source>
</evidence>
<dbReference type="SMART" id="SM00086">
    <property type="entry name" value="PAC"/>
    <property type="match status" value="1"/>
</dbReference>
<feature type="coiled-coil region" evidence="14">
    <location>
        <begin position="373"/>
        <end position="400"/>
    </location>
</feature>
<dbReference type="GO" id="GO:0005524">
    <property type="term" value="F:ATP binding"/>
    <property type="evidence" value="ECO:0007669"/>
    <property type="project" value="UniProtKB-KW"/>
</dbReference>
<evidence type="ECO:0000313" key="20">
    <source>
        <dbReference type="EMBL" id="BBO76122.1"/>
    </source>
</evidence>
<dbReference type="CDD" id="cd06225">
    <property type="entry name" value="HAMP"/>
    <property type="match status" value="1"/>
</dbReference>
<dbReference type="SMART" id="SM00304">
    <property type="entry name" value="HAMP"/>
    <property type="match status" value="1"/>
</dbReference>
<comment type="subcellular location">
    <subcellularLocation>
        <location evidence="2">Cell membrane</location>
        <topology evidence="2">Multi-pass membrane protein</topology>
    </subcellularLocation>
</comment>
<dbReference type="SUPFAM" id="SSF55874">
    <property type="entry name" value="ATPase domain of HSP90 chaperone/DNA topoisomerase II/histidine kinase"/>
    <property type="match status" value="1"/>
</dbReference>
<keyword evidence="10" id="KW-0067">ATP-binding</keyword>
<keyword evidence="13 15" id="KW-0472">Membrane</keyword>
<evidence type="ECO:0000256" key="7">
    <source>
        <dbReference type="ARBA" id="ARBA00022692"/>
    </source>
</evidence>
<feature type="transmembrane region" description="Helical" evidence="15">
    <location>
        <begin position="20"/>
        <end position="39"/>
    </location>
</feature>
<dbReference type="SMART" id="SM00387">
    <property type="entry name" value="HATPase_c"/>
    <property type="match status" value="1"/>
</dbReference>
<dbReference type="InterPro" id="IPR004010">
    <property type="entry name" value="Double_Cache_2"/>
</dbReference>
<organism evidence="20 21">
    <name type="scientific">Desulfosarcina widdelii</name>
    <dbReference type="NCBI Taxonomy" id="947919"/>
    <lineage>
        <taxon>Bacteria</taxon>
        <taxon>Pseudomonadati</taxon>
        <taxon>Thermodesulfobacteriota</taxon>
        <taxon>Desulfobacteria</taxon>
        <taxon>Desulfobacterales</taxon>
        <taxon>Desulfosarcinaceae</taxon>
        <taxon>Desulfosarcina</taxon>
    </lineage>
</organism>
<dbReference type="InterPro" id="IPR003660">
    <property type="entry name" value="HAMP_dom"/>
</dbReference>
<dbReference type="Pfam" id="PF08269">
    <property type="entry name" value="dCache_2"/>
    <property type="match status" value="1"/>
</dbReference>
<proteinExistence type="predicted"/>
<keyword evidence="7 15" id="KW-0812">Transmembrane</keyword>
<dbReference type="KEGG" id="dwd:DSCW_35390"/>
<name>A0A5K7Z290_9BACT</name>
<reference evidence="20 21" key="1">
    <citation type="submission" date="2019-11" db="EMBL/GenBank/DDBJ databases">
        <title>Comparative genomics of hydrocarbon-degrading Desulfosarcina strains.</title>
        <authorList>
            <person name="Watanabe M."/>
            <person name="Kojima H."/>
            <person name="Fukui M."/>
        </authorList>
    </citation>
    <scope>NUCLEOTIDE SEQUENCE [LARGE SCALE GENOMIC DNA]</scope>
    <source>
        <strain evidence="20 21">PP31</strain>
    </source>
</reference>
<dbReference type="SUPFAM" id="SSF55785">
    <property type="entry name" value="PYP-like sensor domain (PAS domain)"/>
    <property type="match status" value="1"/>
</dbReference>
<dbReference type="InterPro" id="IPR050482">
    <property type="entry name" value="Sensor_HK_TwoCompSys"/>
</dbReference>
<dbReference type="Pfam" id="PF07730">
    <property type="entry name" value="HisKA_3"/>
    <property type="match status" value="1"/>
</dbReference>
<keyword evidence="5" id="KW-0597">Phosphoprotein</keyword>
<dbReference type="OrthoDB" id="5341439at2"/>
<dbReference type="InterPro" id="IPR033480">
    <property type="entry name" value="sCache_2"/>
</dbReference>
<evidence type="ECO:0000256" key="3">
    <source>
        <dbReference type="ARBA" id="ARBA00012438"/>
    </source>
</evidence>
<keyword evidence="21" id="KW-1185">Reference proteome</keyword>
<evidence type="ECO:0000259" key="19">
    <source>
        <dbReference type="PROSITE" id="PS50885"/>
    </source>
</evidence>
<accession>A0A5K7Z290</accession>
<dbReference type="Gene3D" id="3.30.450.20">
    <property type="entry name" value="PAS domain"/>
    <property type="match status" value="3"/>
</dbReference>
<dbReference type="Pfam" id="PF02518">
    <property type="entry name" value="HATPase_c"/>
    <property type="match status" value="1"/>
</dbReference>
<dbReference type="SMART" id="SM01049">
    <property type="entry name" value="Cache_2"/>
    <property type="match status" value="1"/>
</dbReference>
<dbReference type="SUPFAM" id="SSF158472">
    <property type="entry name" value="HAMP domain-like"/>
    <property type="match status" value="1"/>
</dbReference>
<dbReference type="InterPro" id="IPR036890">
    <property type="entry name" value="HATPase_C_sf"/>
</dbReference>
<dbReference type="Pfam" id="PF00672">
    <property type="entry name" value="HAMP"/>
    <property type="match status" value="1"/>
</dbReference>
<evidence type="ECO:0000256" key="13">
    <source>
        <dbReference type="ARBA" id="ARBA00023136"/>
    </source>
</evidence>
<evidence type="ECO:0000256" key="9">
    <source>
        <dbReference type="ARBA" id="ARBA00022777"/>
    </source>
</evidence>
<evidence type="ECO:0000256" key="10">
    <source>
        <dbReference type="ARBA" id="ARBA00022840"/>
    </source>
</evidence>
<dbReference type="PANTHER" id="PTHR24421:SF10">
    <property type="entry name" value="NITRATE_NITRITE SENSOR PROTEIN NARQ"/>
    <property type="match status" value="1"/>
</dbReference>
<comment type="catalytic activity">
    <reaction evidence="1">
        <text>ATP + protein L-histidine = ADP + protein N-phospho-L-histidine.</text>
        <dbReference type="EC" id="2.7.13.3"/>
    </reaction>
</comment>
<dbReference type="InterPro" id="IPR000014">
    <property type="entry name" value="PAS"/>
</dbReference>
<dbReference type="InterPro" id="IPR001610">
    <property type="entry name" value="PAC"/>
</dbReference>
<keyword evidence="14" id="KW-0175">Coiled coil</keyword>
<dbReference type="InterPro" id="IPR035965">
    <property type="entry name" value="PAS-like_dom_sf"/>
</dbReference>
<evidence type="ECO:0000256" key="1">
    <source>
        <dbReference type="ARBA" id="ARBA00000085"/>
    </source>
</evidence>